<dbReference type="Proteomes" id="UP001501442">
    <property type="component" value="Unassembled WGS sequence"/>
</dbReference>
<feature type="domain" description="DUF6879" evidence="1">
    <location>
        <begin position="21"/>
        <end position="188"/>
    </location>
</feature>
<keyword evidence="3" id="KW-1185">Reference proteome</keyword>
<evidence type="ECO:0000313" key="2">
    <source>
        <dbReference type="EMBL" id="GAA4633131.1"/>
    </source>
</evidence>
<dbReference type="InterPro" id="IPR049244">
    <property type="entry name" value="DUF6879"/>
</dbReference>
<dbReference type="RefSeq" id="WP_345436112.1">
    <property type="nucleotide sequence ID" value="NZ_BAABHK010000011.1"/>
</dbReference>
<sequence length="205" mass="23862">MLETLRSVPGVRLNSDEYLSDFWPYFKNLHDVFLKLERRQEFREPDEPSWRALDAGDWPEAIRLIDGRRDEIQAPVHEVDDFVLRRVRVAEKPYTPYLRWELYYLRLRAEAGEDIRVIDAARIREGERSGPLPELVILDSVVMYEVLYDKKGDLEGARKILDRDTIKAARRYVEDLYAAAEDLQSFFANEPSSLPPPVPGVAKGQ</sequence>
<protein>
    <recommendedName>
        <fullName evidence="1">DUF6879 domain-containing protein</fullName>
    </recommendedName>
</protein>
<accession>A0ABP8ULW0</accession>
<reference evidence="3" key="1">
    <citation type="journal article" date="2019" name="Int. J. Syst. Evol. Microbiol.">
        <title>The Global Catalogue of Microorganisms (GCM) 10K type strain sequencing project: providing services to taxonomists for standard genome sequencing and annotation.</title>
        <authorList>
            <consortium name="The Broad Institute Genomics Platform"/>
            <consortium name="The Broad Institute Genome Sequencing Center for Infectious Disease"/>
            <person name="Wu L."/>
            <person name="Ma J."/>
        </authorList>
    </citation>
    <scope>NUCLEOTIDE SEQUENCE [LARGE SCALE GENOMIC DNA]</scope>
    <source>
        <strain evidence="3">JCM 17939</strain>
    </source>
</reference>
<organism evidence="2 3">
    <name type="scientific">Actinoallomurus vinaceus</name>
    <dbReference type="NCBI Taxonomy" id="1080074"/>
    <lineage>
        <taxon>Bacteria</taxon>
        <taxon>Bacillati</taxon>
        <taxon>Actinomycetota</taxon>
        <taxon>Actinomycetes</taxon>
        <taxon>Streptosporangiales</taxon>
        <taxon>Thermomonosporaceae</taxon>
        <taxon>Actinoallomurus</taxon>
    </lineage>
</organism>
<dbReference type="EMBL" id="BAABHK010000011">
    <property type="protein sequence ID" value="GAA4633131.1"/>
    <property type="molecule type" value="Genomic_DNA"/>
</dbReference>
<gene>
    <name evidence="2" type="ORF">GCM10023196_069470</name>
</gene>
<name>A0ABP8ULW0_9ACTN</name>
<comment type="caution">
    <text evidence="2">The sequence shown here is derived from an EMBL/GenBank/DDBJ whole genome shotgun (WGS) entry which is preliminary data.</text>
</comment>
<dbReference type="Pfam" id="PF21806">
    <property type="entry name" value="DUF6879"/>
    <property type="match status" value="1"/>
</dbReference>
<evidence type="ECO:0000259" key="1">
    <source>
        <dbReference type="Pfam" id="PF21806"/>
    </source>
</evidence>
<proteinExistence type="predicted"/>
<evidence type="ECO:0000313" key="3">
    <source>
        <dbReference type="Proteomes" id="UP001501442"/>
    </source>
</evidence>